<reference evidence="3" key="1">
    <citation type="submission" date="2025-08" db="UniProtKB">
        <authorList>
            <consortium name="RefSeq"/>
        </authorList>
    </citation>
    <scope>IDENTIFICATION</scope>
</reference>
<dbReference type="Proteomes" id="UP001652625">
    <property type="component" value="Chromosome 14"/>
</dbReference>
<evidence type="ECO:0000256" key="1">
    <source>
        <dbReference type="SAM" id="SignalP"/>
    </source>
</evidence>
<dbReference type="InterPro" id="IPR053320">
    <property type="entry name" value="Protein_DD3-3_O-glyco"/>
</dbReference>
<proteinExistence type="predicted"/>
<dbReference type="RefSeq" id="XP_065674320.1">
    <property type="nucleotide sequence ID" value="XM_065818248.1"/>
</dbReference>
<organism evidence="2 3">
    <name type="scientific">Hydra vulgaris</name>
    <name type="common">Hydra</name>
    <name type="synonym">Hydra attenuata</name>
    <dbReference type="NCBI Taxonomy" id="6087"/>
    <lineage>
        <taxon>Eukaryota</taxon>
        <taxon>Metazoa</taxon>
        <taxon>Cnidaria</taxon>
        <taxon>Hydrozoa</taxon>
        <taxon>Hydroidolina</taxon>
        <taxon>Anthoathecata</taxon>
        <taxon>Aplanulata</taxon>
        <taxon>Hydridae</taxon>
        <taxon>Hydra</taxon>
    </lineage>
</organism>
<accession>A0ABM4DIJ0</accession>
<evidence type="ECO:0000313" key="2">
    <source>
        <dbReference type="Proteomes" id="UP001652625"/>
    </source>
</evidence>
<name>A0ABM4DIJ0_HYDVU</name>
<keyword evidence="2" id="KW-1185">Reference proteome</keyword>
<feature type="signal peptide" evidence="1">
    <location>
        <begin position="1"/>
        <end position="18"/>
    </location>
</feature>
<keyword evidence="1" id="KW-0732">Signal</keyword>
<dbReference type="GeneID" id="100212564"/>
<evidence type="ECO:0000313" key="3">
    <source>
        <dbReference type="RefSeq" id="XP_065674320.1"/>
    </source>
</evidence>
<protein>
    <submittedName>
        <fullName evidence="3">Protein DD3-3 isoform X4</fullName>
    </submittedName>
</protein>
<dbReference type="PANTHER" id="PTHR35170:SF1">
    <property type="entry name" value="PROTEIN DD3-3"/>
    <property type="match status" value="1"/>
</dbReference>
<dbReference type="PANTHER" id="PTHR35170">
    <property type="entry name" value="PROTEIN DD3-3"/>
    <property type="match status" value="1"/>
</dbReference>
<sequence length="626" mass="70271">MFVFIYVAILLLYSLVTADVYLHNPRGSNDRLDEPVRERDNGNRLFDSQNNARGGYNVGNLYYYEGSQLTIEWTNQHSCGGPNANCEIVVQYMCGENLRDGLITSTIPTNPASCTNNNCNTDQNFGMNEDYDYYMKCIKTKRNKGLFTATQVLGGDTAQFTRQNSQGARSGYECPEERDYYPYWRPTPWKDIVVMTNNVSRCSWYQQESENVKPRYACVPPAGYMDALIQSKTSSFLEITKESCETIEWPRGSKIKAKWTEIPSKNLNFPDCILSPISRDNHNGNGFGGFANTYNWTIPNDIHENCVLRLRYNISTGDFPTTVDSSNNNFVNNIKIGPLVGLSDTEASNRGYLFKNNPVVQPLKVGNSILGKKLNLALAINTAQYGRTFQDRSHRFAIRPRPSSFNGVQMYNLNVRGKRGNIVQVYPAVEYDFVPSRLTLSVSDAIHIQWTGSNTNPNDNAGQGTAGTDRSNIILLRDQNYPEGNPGQAVSLDNKNGHYGNNYPMNVSTPNKSLLGFGLVDTIKLAILTPDVIGARNSLLADAGRYFDLGPRILANNATGTYYYMCTRNNNFSNRSQKGKIIVLPINDVIKQQPNVADYNPRKNHKKNTFHSHKSALTQKTKVSFV</sequence>
<feature type="chain" id="PRO_5046607667" evidence="1">
    <location>
        <begin position="19"/>
        <end position="626"/>
    </location>
</feature>
<gene>
    <name evidence="3" type="primary">LOC100212564</name>
</gene>